<evidence type="ECO:0000259" key="3">
    <source>
        <dbReference type="SMART" id="SM00829"/>
    </source>
</evidence>
<evidence type="ECO:0000313" key="4">
    <source>
        <dbReference type="EMBL" id="MBN8661947.1"/>
    </source>
</evidence>
<organism evidence="4 5">
    <name type="scientific">Candidatus Obscuribacter phosphatis</name>
    <dbReference type="NCBI Taxonomy" id="1906157"/>
    <lineage>
        <taxon>Bacteria</taxon>
        <taxon>Bacillati</taxon>
        <taxon>Candidatus Melainabacteria</taxon>
        <taxon>Candidatus Obscuribacterales</taxon>
        <taxon>Candidatus Obscuribacteraceae</taxon>
        <taxon>Candidatus Obscuribacter</taxon>
    </lineage>
</organism>
<dbReference type="PANTHER" id="PTHR48106:SF5">
    <property type="entry name" value="ZINC-CONTAINING ALCOHOL DEHYDROGENASE"/>
    <property type="match status" value="1"/>
</dbReference>
<dbReference type="EMBL" id="JAFLCK010000027">
    <property type="protein sequence ID" value="MBN8661947.1"/>
    <property type="molecule type" value="Genomic_DNA"/>
</dbReference>
<reference evidence="4" key="1">
    <citation type="submission" date="2021-02" db="EMBL/GenBank/DDBJ databases">
        <title>Genome-Resolved Metagenomics of a Microbial Community Performing Photosynthetic Biological Nutrient Removal.</title>
        <authorList>
            <person name="Mcdaniel E.A."/>
        </authorList>
    </citation>
    <scope>NUCLEOTIDE SEQUENCE</scope>
    <source>
        <strain evidence="4">UWPOB_OBS1</strain>
    </source>
</reference>
<name>A0A8J7PIC0_9BACT</name>
<dbReference type="PANTHER" id="PTHR48106">
    <property type="entry name" value="QUINONE OXIDOREDUCTASE PIG3-RELATED"/>
    <property type="match status" value="1"/>
</dbReference>
<comment type="caution">
    <text evidence="4">The sequence shown here is derived from an EMBL/GenBank/DDBJ whole genome shotgun (WGS) entry which is preliminary data.</text>
</comment>
<dbReference type="Gene3D" id="3.40.50.720">
    <property type="entry name" value="NAD(P)-binding Rossmann-like Domain"/>
    <property type="match status" value="1"/>
</dbReference>
<dbReference type="SUPFAM" id="SSF50129">
    <property type="entry name" value="GroES-like"/>
    <property type="match status" value="1"/>
</dbReference>
<sequence length="312" mass="33395">MPPVLSEDEVLIKVSTIGLNRAEVLFRQGLYLERNTFPSRIGYEACGTLVACGGAVKGSFPSLSPGDRVSTIPGFSQTKHGVYGEWAVVPARYVEKCPQVLSDEAGASIWMPYLTAYGAIKALGAVSAGQYVLVTAASSSVGYAALEIVKREGAFSIATTRTAAKKQALLDAGADYVIVTEEENLVAAVQKITNGKGADIIFDAVAGPFLLALAKSCAYEGQIFIYGALSLATTNFPLQLSLKRGLKISGYTMFQITHDDKRFSLGKEYVLTGIAEGMFNPRIDSVFDFNDIAAAQDYMESNKQNGKIVVKI</sequence>
<dbReference type="AlphaFoldDB" id="A0A8J7PIC0"/>
<evidence type="ECO:0000313" key="5">
    <source>
        <dbReference type="Proteomes" id="UP000664277"/>
    </source>
</evidence>
<dbReference type="Proteomes" id="UP000664277">
    <property type="component" value="Unassembled WGS sequence"/>
</dbReference>
<dbReference type="InterPro" id="IPR013149">
    <property type="entry name" value="ADH-like_C"/>
</dbReference>
<keyword evidence="2" id="KW-0560">Oxidoreductase</keyword>
<dbReference type="Pfam" id="PF00107">
    <property type="entry name" value="ADH_zinc_N"/>
    <property type="match status" value="1"/>
</dbReference>
<dbReference type="SMART" id="SM00829">
    <property type="entry name" value="PKS_ER"/>
    <property type="match status" value="1"/>
</dbReference>
<evidence type="ECO:0000256" key="2">
    <source>
        <dbReference type="ARBA" id="ARBA00023002"/>
    </source>
</evidence>
<dbReference type="InterPro" id="IPR020843">
    <property type="entry name" value="ER"/>
</dbReference>
<feature type="domain" description="Enoyl reductase (ER)" evidence="3">
    <location>
        <begin position="3"/>
        <end position="310"/>
    </location>
</feature>
<dbReference type="InterPro" id="IPR036291">
    <property type="entry name" value="NAD(P)-bd_dom_sf"/>
</dbReference>
<dbReference type="SUPFAM" id="SSF51735">
    <property type="entry name" value="NAD(P)-binding Rossmann-fold domains"/>
    <property type="match status" value="1"/>
</dbReference>
<dbReference type="InterPro" id="IPR013154">
    <property type="entry name" value="ADH-like_N"/>
</dbReference>
<dbReference type="GO" id="GO:0070402">
    <property type="term" value="F:NADPH binding"/>
    <property type="evidence" value="ECO:0007669"/>
    <property type="project" value="TreeGrafter"/>
</dbReference>
<dbReference type="Gene3D" id="3.90.180.10">
    <property type="entry name" value="Medium-chain alcohol dehydrogenases, catalytic domain"/>
    <property type="match status" value="1"/>
</dbReference>
<dbReference type="Pfam" id="PF08240">
    <property type="entry name" value="ADH_N"/>
    <property type="match status" value="1"/>
</dbReference>
<accession>A0A8J7PIC0</accession>
<evidence type="ECO:0000256" key="1">
    <source>
        <dbReference type="ARBA" id="ARBA00022857"/>
    </source>
</evidence>
<protein>
    <submittedName>
        <fullName evidence="4">Zinc-dependent alcohol dehydrogenase family protein</fullName>
    </submittedName>
</protein>
<gene>
    <name evidence="4" type="ORF">J0M35_16385</name>
</gene>
<dbReference type="GO" id="GO:0016651">
    <property type="term" value="F:oxidoreductase activity, acting on NAD(P)H"/>
    <property type="evidence" value="ECO:0007669"/>
    <property type="project" value="TreeGrafter"/>
</dbReference>
<dbReference type="CDD" id="cd08268">
    <property type="entry name" value="MDR2"/>
    <property type="match status" value="1"/>
</dbReference>
<proteinExistence type="predicted"/>
<keyword evidence="1" id="KW-0521">NADP</keyword>
<dbReference type="InterPro" id="IPR011032">
    <property type="entry name" value="GroES-like_sf"/>
</dbReference>